<sequence length="202" mass="22542">MQNFIFDIDGTLIDTEKMYIKPLYDVLVKRGYDITYDQAAATFGITALDALKRLNVTDQDAVMAEWNQLIPNYAKYLKVYAGIPESLAKLKQTKKLAIATSKVRSEFERDFTPIGINHYFNEVVTSDEVAAGKPAPDMILKGMEKLNGVPETTVYVGDTLYDMKAAHSANVAFALAGWRTAADENFKKADYVLEQPKDLLGL</sequence>
<dbReference type="PATRIC" id="fig|1423802.4.peg.104"/>
<dbReference type="InterPro" id="IPR041492">
    <property type="entry name" value="HAD_2"/>
</dbReference>
<accession>A0A0R2CNS5</accession>
<dbReference type="GO" id="GO:0008967">
    <property type="term" value="F:phosphoglycolate phosphatase activity"/>
    <property type="evidence" value="ECO:0007669"/>
    <property type="project" value="TreeGrafter"/>
</dbReference>
<reference evidence="1 2" key="1">
    <citation type="journal article" date="2015" name="Genome Announc.">
        <title>Expanding the biotechnology potential of lactobacilli through comparative genomics of 213 strains and associated genera.</title>
        <authorList>
            <person name="Sun Z."/>
            <person name="Harris H.M."/>
            <person name="McCann A."/>
            <person name="Guo C."/>
            <person name="Argimon S."/>
            <person name="Zhang W."/>
            <person name="Yang X."/>
            <person name="Jeffery I.B."/>
            <person name="Cooney J.C."/>
            <person name="Kagawa T.F."/>
            <person name="Liu W."/>
            <person name="Song Y."/>
            <person name="Salvetti E."/>
            <person name="Wrobel A."/>
            <person name="Rasinkangas P."/>
            <person name="Parkhill J."/>
            <person name="Rea M.C."/>
            <person name="O'Sullivan O."/>
            <person name="Ritari J."/>
            <person name="Douillard F.P."/>
            <person name="Paul Ross R."/>
            <person name="Yang R."/>
            <person name="Briner A.E."/>
            <person name="Felis G.E."/>
            <person name="de Vos W.M."/>
            <person name="Barrangou R."/>
            <person name="Klaenhammer T.R."/>
            <person name="Caufield P.W."/>
            <person name="Cui Y."/>
            <person name="Zhang H."/>
            <person name="O'Toole P.W."/>
        </authorList>
    </citation>
    <scope>NUCLEOTIDE SEQUENCE [LARGE SCALE GENOMIC DNA]</scope>
    <source>
        <strain evidence="1 2">DSM 24302</strain>
    </source>
</reference>
<gene>
    <name evidence="1" type="ORF">FC56_GL000103</name>
</gene>
<dbReference type="SFLD" id="SFLDG01129">
    <property type="entry name" value="C1.5:_HAD__Beta-PGM__Phosphata"/>
    <property type="match status" value="1"/>
</dbReference>
<comment type="caution">
    <text evidence="1">The sequence shown here is derived from an EMBL/GenBank/DDBJ whole genome shotgun (WGS) entry which is preliminary data.</text>
</comment>
<dbReference type="Pfam" id="PF13419">
    <property type="entry name" value="HAD_2"/>
    <property type="match status" value="1"/>
</dbReference>
<dbReference type="STRING" id="1423802.FC56_GL000103"/>
<protein>
    <submittedName>
        <fullName evidence="1">Phosphatase</fullName>
    </submittedName>
</protein>
<dbReference type="Proteomes" id="UP000051256">
    <property type="component" value="Unassembled WGS sequence"/>
</dbReference>
<dbReference type="Gene3D" id="1.10.150.240">
    <property type="entry name" value="Putative phosphatase, domain 2"/>
    <property type="match status" value="1"/>
</dbReference>
<keyword evidence="2" id="KW-1185">Reference proteome</keyword>
<dbReference type="GO" id="GO:0006281">
    <property type="term" value="P:DNA repair"/>
    <property type="evidence" value="ECO:0007669"/>
    <property type="project" value="TreeGrafter"/>
</dbReference>
<evidence type="ECO:0000313" key="2">
    <source>
        <dbReference type="Proteomes" id="UP000051256"/>
    </source>
</evidence>
<dbReference type="SFLD" id="SFLDG01135">
    <property type="entry name" value="C1.5.6:_HAD__Beta-PGM__Phospha"/>
    <property type="match status" value="1"/>
</dbReference>
<organism evidence="1 2">
    <name type="scientific">Lentilactobacillus senioris DSM 24302 = JCM 17472</name>
    <dbReference type="NCBI Taxonomy" id="1423802"/>
    <lineage>
        <taxon>Bacteria</taxon>
        <taxon>Bacillati</taxon>
        <taxon>Bacillota</taxon>
        <taxon>Bacilli</taxon>
        <taxon>Lactobacillales</taxon>
        <taxon>Lactobacillaceae</taxon>
        <taxon>Lentilactobacillus</taxon>
    </lineage>
</organism>
<proteinExistence type="predicted"/>
<dbReference type="PANTHER" id="PTHR43434:SF26">
    <property type="entry name" value="PYROPHOSPHATASE PPAX"/>
    <property type="match status" value="1"/>
</dbReference>
<evidence type="ECO:0000313" key="1">
    <source>
        <dbReference type="EMBL" id="KRM93391.1"/>
    </source>
</evidence>
<dbReference type="InterPro" id="IPR036412">
    <property type="entry name" value="HAD-like_sf"/>
</dbReference>
<dbReference type="AlphaFoldDB" id="A0A0R2CNS5"/>
<dbReference type="NCBIfam" id="TIGR01509">
    <property type="entry name" value="HAD-SF-IA-v3"/>
    <property type="match status" value="1"/>
</dbReference>
<dbReference type="RefSeq" id="WP_056978042.1">
    <property type="nucleotide sequence ID" value="NZ_AYZR01000008.1"/>
</dbReference>
<dbReference type="SFLD" id="SFLDS00003">
    <property type="entry name" value="Haloacid_Dehalogenase"/>
    <property type="match status" value="1"/>
</dbReference>
<dbReference type="InterPro" id="IPR006439">
    <property type="entry name" value="HAD-SF_hydro_IA"/>
</dbReference>
<dbReference type="InterPro" id="IPR050155">
    <property type="entry name" value="HAD-like_hydrolase_sf"/>
</dbReference>
<dbReference type="Gene3D" id="3.40.50.1000">
    <property type="entry name" value="HAD superfamily/HAD-like"/>
    <property type="match status" value="1"/>
</dbReference>
<dbReference type="InterPro" id="IPR023198">
    <property type="entry name" value="PGP-like_dom2"/>
</dbReference>
<dbReference type="GO" id="GO:0005829">
    <property type="term" value="C:cytosol"/>
    <property type="evidence" value="ECO:0007669"/>
    <property type="project" value="TreeGrafter"/>
</dbReference>
<dbReference type="NCBIfam" id="TIGR01549">
    <property type="entry name" value="HAD-SF-IA-v1"/>
    <property type="match status" value="1"/>
</dbReference>
<dbReference type="SUPFAM" id="SSF56784">
    <property type="entry name" value="HAD-like"/>
    <property type="match status" value="1"/>
</dbReference>
<name>A0A0R2CNS5_9LACO</name>
<dbReference type="EMBL" id="AYZR01000008">
    <property type="protein sequence ID" value="KRM93391.1"/>
    <property type="molecule type" value="Genomic_DNA"/>
</dbReference>
<dbReference type="PANTHER" id="PTHR43434">
    <property type="entry name" value="PHOSPHOGLYCOLATE PHOSPHATASE"/>
    <property type="match status" value="1"/>
</dbReference>
<dbReference type="InterPro" id="IPR023214">
    <property type="entry name" value="HAD_sf"/>
</dbReference>